<reference evidence="1 2" key="1">
    <citation type="submission" date="2020-08" db="EMBL/GenBank/DDBJ databases">
        <title>Sequencing the genomes of 1000 actinobacteria strains.</title>
        <authorList>
            <person name="Klenk H.-P."/>
        </authorList>
    </citation>
    <scope>NUCLEOTIDE SEQUENCE [LARGE SCALE GENOMIC DNA]</scope>
    <source>
        <strain evidence="1 2">DSM 45809</strain>
    </source>
</reference>
<evidence type="ECO:0000313" key="1">
    <source>
        <dbReference type="EMBL" id="MBB4740830.1"/>
    </source>
</evidence>
<dbReference type="Proteomes" id="UP000546162">
    <property type="component" value="Unassembled WGS sequence"/>
</dbReference>
<dbReference type="RefSeq" id="WP_185041385.1">
    <property type="nucleotide sequence ID" value="NZ_BAABFG010000005.1"/>
</dbReference>
<dbReference type="EMBL" id="JACHNB010000001">
    <property type="protein sequence ID" value="MBB4740830.1"/>
    <property type="molecule type" value="Genomic_DNA"/>
</dbReference>
<sequence length="140" mass="15257">MTYDAADIHRLDALLDNVAQVMKKAAATGGNAETPTAEGTAADHLIRARVGPRRVESLTIDSRAMRMGSAELAEQIRYAINEAFEAISPSNADTAAAAREVSQDLAEQVNAIRDESARSMTMFLQAMQHVATRIDRDRDR</sequence>
<comment type="caution">
    <text evidence="1">The sequence shown here is derived from an EMBL/GenBank/DDBJ whole genome shotgun (WGS) entry which is preliminary data.</text>
</comment>
<evidence type="ECO:0000313" key="2">
    <source>
        <dbReference type="Proteomes" id="UP000546162"/>
    </source>
</evidence>
<gene>
    <name evidence="1" type="ORF">BJY16_004289</name>
</gene>
<dbReference type="InterPro" id="IPR036894">
    <property type="entry name" value="YbaB-like_sf"/>
</dbReference>
<accession>A0A7W7GYV3</accession>
<evidence type="ECO:0008006" key="3">
    <source>
        <dbReference type="Google" id="ProtNLM"/>
    </source>
</evidence>
<keyword evidence="2" id="KW-1185">Reference proteome</keyword>
<dbReference type="AlphaFoldDB" id="A0A7W7GYV3"/>
<proteinExistence type="predicted"/>
<name>A0A7W7GYV3_9ACTN</name>
<organism evidence="1 2">
    <name type="scientific">Actinoplanes octamycinicus</name>
    <dbReference type="NCBI Taxonomy" id="135948"/>
    <lineage>
        <taxon>Bacteria</taxon>
        <taxon>Bacillati</taxon>
        <taxon>Actinomycetota</taxon>
        <taxon>Actinomycetes</taxon>
        <taxon>Micromonosporales</taxon>
        <taxon>Micromonosporaceae</taxon>
        <taxon>Actinoplanes</taxon>
    </lineage>
</organism>
<dbReference type="Gene3D" id="3.30.1310.10">
    <property type="entry name" value="Nucleoid-associated protein YbaB-like domain"/>
    <property type="match status" value="1"/>
</dbReference>
<protein>
    <recommendedName>
        <fullName evidence="3">YbaB/EbfC DNA-binding family protein</fullName>
    </recommendedName>
</protein>